<organism evidence="2 3">
    <name type="scientific">Trypanosoma cruzi marinkellei</name>
    <dbReference type="NCBI Taxonomy" id="85056"/>
    <lineage>
        <taxon>Eukaryota</taxon>
        <taxon>Discoba</taxon>
        <taxon>Euglenozoa</taxon>
        <taxon>Kinetoplastea</taxon>
        <taxon>Metakinetoplastina</taxon>
        <taxon>Trypanosomatida</taxon>
        <taxon>Trypanosomatidae</taxon>
        <taxon>Trypanosoma</taxon>
        <taxon>Schizotrypanum</taxon>
    </lineage>
</organism>
<accession>K2M2K4</accession>
<comment type="caution">
    <text evidence="2">The sequence shown here is derived from an EMBL/GenBank/DDBJ whole genome shotgun (WGS) entry which is preliminary data.</text>
</comment>
<evidence type="ECO:0000259" key="1">
    <source>
        <dbReference type="Pfam" id="PF13859"/>
    </source>
</evidence>
<keyword evidence="3" id="KW-1185">Reference proteome</keyword>
<feature type="non-terminal residue" evidence="2">
    <location>
        <position position="152"/>
    </location>
</feature>
<evidence type="ECO:0000313" key="3">
    <source>
        <dbReference type="Proteomes" id="UP000007350"/>
    </source>
</evidence>
<dbReference type="CDD" id="cd15482">
    <property type="entry name" value="Sialidase_non-viral"/>
    <property type="match status" value="1"/>
</dbReference>
<dbReference type="Proteomes" id="UP000007350">
    <property type="component" value="Unassembled WGS sequence"/>
</dbReference>
<dbReference type="Gene3D" id="2.120.10.10">
    <property type="match status" value="1"/>
</dbReference>
<protein>
    <submittedName>
        <fullName evidence="2">Trans-sialidase, putative</fullName>
    </submittedName>
</protein>
<gene>
    <name evidence="2" type="ORF">MOQ_007062</name>
</gene>
<name>K2M2K4_TRYCR</name>
<dbReference type="EMBL" id="AHKC01013932">
    <property type="protein sequence ID" value="EKF29168.1"/>
    <property type="molecule type" value="Genomic_DNA"/>
</dbReference>
<dbReference type="Pfam" id="PF13859">
    <property type="entry name" value="BNR_3"/>
    <property type="match status" value="1"/>
</dbReference>
<dbReference type="InterPro" id="IPR011040">
    <property type="entry name" value="Sialidase"/>
</dbReference>
<dbReference type="SUPFAM" id="SSF50939">
    <property type="entry name" value="Sialidases"/>
    <property type="match status" value="1"/>
</dbReference>
<proteinExistence type="predicted"/>
<dbReference type="AlphaFoldDB" id="K2M2K4"/>
<feature type="domain" description="Sialidase" evidence="1">
    <location>
        <begin position="1"/>
        <end position="152"/>
    </location>
</feature>
<reference evidence="2 3" key="1">
    <citation type="journal article" date="2012" name="BMC Genomics">
        <title>Comparative genomic analysis of human infective Trypanosoma cruzi lineages with the bat-restricted subspecies T. cruzi marinkellei.</title>
        <authorList>
            <person name="Franzen O."/>
            <person name="Talavera-Lopez C."/>
            <person name="Ochaya S."/>
            <person name="Butler C.E."/>
            <person name="Messenger L.A."/>
            <person name="Lewis M.D."/>
            <person name="Llewellyn M.S."/>
            <person name="Marinkelle C.J."/>
            <person name="Tyler K.M."/>
            <person name="Miles M.A."/>
            <person name="Andersson B."/>
        </authorList>
    </citation>
    <scope>NUCLEOTIDE SEQUENCE [LARGE SCALE GENOMIC DNA]</scope>
    <source>
        <strain evidence="2 3">B7</strain>
    </source>
</reference>
<sequence length="152" mass="16415">MLVGKNIPTAATDPEESEASDCGLLLVKGNVTGEKSGGGRRIQWSDTNSLPRISIGQRPEYLTGLIGGGGSGVKTKDGTLVFPVEGTKKDGEAQNDEKAVSLLIYTLKDKKSWTVSKWMSDGGCSNPSIVEWKDNQLMMMTACDDGRRRVYE</sequence>
<dbReference type="InterPro" id="IPR036278">
    <property type="entry name" value="Sialidase_sf"/>
</dbReference>
<evidence type="ECO:0000313" key="2">
    <source>
        <dbReference type="EMBL" id="EKF29168.1"/>
    </source>
</evidence>